<sequence length="127" mass="14925">MKKLHYWNQISNFKKQLLAFCFADVFATPFRLPFEVRKMFIQMNAGPISFNKYINAMKISLLPSIIRDFSFRLGFNITYQFCLHGQNYINYYSNSDDIQRELLKINIEKSQASYDKKIAGMILGSLV</sequence>
<evidence type="ECO:0000256" key="2">
    <source>
        <dbReference type="ARBA" id="ARBA00022692"/>
    </source>
</evidence>
<dbReference type="AlphaFoldDB" id="G0QNE5"/>
<dbReference type="OrthoDB" id="290162at2759"/>
<keyword evidence="3" id="KW-0472">Membrane</keyword>
<protein>
    <submittedName>
        <fullName evidence="4">Mitochondrial carrier protein, putative</fullName>
    </submittedName>
</protein>
<dbReference type="GO" id="GO:0016020">
    <property type="term" value="C:membrane"/>
    <property type="evidence" value="ECO:0007669"/>
    <property type="project" value="UniProtKB-SubCell"/>
</dbReference>
<evidence type="ECO:0000313" key="5">
    <source>
        <dbReference type="Proteomes" id="UP000008983"/>
    </source>
</evidence>
<proteinExistence type="predicted"/>
<feature type="non-terminal residue" evidence="4">
    <location>
        <position position="127"/>
    </location>
</feature>
<accession>G0QNE5</accession>
<organism evidence="4 5">
    <name type="scientific">Ichthyophthirius multifiliis</name>
    <name type="common">White spot disease agent</name>
    <name type="synonym">Ich</name>
    <dbReference type="NCBI Taxonomy" id="5932"/>
    <lineage>
        <taxon>Eukaryota</taxon>
        <taxon>Sar</taxon>
        <taxon>Alveolata</taxon>
        <taxon>Ciliophora</taxon>
        <taxon>Intramacronucleata</taxon>
        <taxon>Oligohymenophorea</taxon>
        <taxon>Hymenostomatida</taxon>
        <taxon>Ophryoglenina</taxon>
        <taxon>Ichthyophthirius</taxon>
    </lineage>
</organism>
<dbReference type="GeneID" id="14909455"/>
<name>G0QNE5_ICHMU</name>
<dbReference type="Proteomes" id="UP000008983">
    <property type="component" value="Unassembled WGS sequence"/>
</dbReference>
<dbReference type="SUPFAM" id="SSF103506">
    <property type="entry name" value="Mitochondrial carrier"/>
    <property type="match status" value="1"/>
</dbReference>
<dbReference type="RefSeq" id="XP_004037264.1">
    <property type="nucleotide sequence ID" value="XM_004037216.1"/>
</dbReference>
<gene>
    <name evidence="4" type="ORF">IMG5_057430</name>
</gene>
<keyword evidence="5" id="KW-1185">Reference proteome</keyword>
<dbReference type="InParanoid" id="G0QNE5"/>
<dbReference type="EMBL" id="GL983480">
    <property type="protein sequence ID" value="EGR33278.1"/>
    <property type="molecule type" value="Genomic_DNA"/>
</dbReference>
<evidence type="ECO:0000256" key="3">
    <source>
        <dbReference type="ARBA" id="ARBA00023136"/>
    </source>
</evidence>
<dbReference type="InterPro" id="IPR023395">
    <property type="entry name" value="MCP_dom_sf"/>
</dbReference>
<comment type="subcellular location">
    <subcellularLocation>
        <location evidence="1">Membrane</location>
    </subcellularLocation>
</comment>
<evidence type="ECO:0000313" key="4">
    <source>
        <dbReference type="EMBL" id="EGR33278.1"/>
    </source>
</evidence>
<evidence type="ECO:0000256" key="1">
    <source>
        <dbReference type="ARBA" id="ARBA00004370"/>
    </source>
</evidence>
<reference evidence="4 5" key="1">
    <citation type="submission" date="2011-07" db="EMBL/GenBank/DDBJ databases">
        <authorList>
            <person name="Coyne R."/>
            <person name="Brami D."/>
            <person name="Johnson J."/>
            <person name="Hostetler J."/>
            <person name="Hannick L."/>
            <person name="Clark T."/>
            <person name="Cassidy-Hanley D."/>
            <person name="Inman J."/>
        </authorList>
    </citation>
    <scope>NUCLEOTIDE SEQUENCE [LARGE SCALE GENOMIC DNA]</scope>
    <source>
        <strain evidence="4 5">G5</strain>
    </source>
</reference>
<keyword evidence="2" id="KW-0812">Transmembrane</keyword>